<reference evidence="3" key="2">
    <citation type="submission" date="2020-02" db="EMBL/GenBank/DDBJ databases">
        <title>Identification and distribution of gene clusters putatively required for synthesis of sphingolipid metabolism inhibitors in phylogenetically diverse species of the filamentous fungus Fusarium.</title>
        <authorList>
            <person name="Kim H.-S."/>
            <person name="Busman M."/>
            <person name="Brown D.W."/>
            <person name="Divon H."/>
            <person name="Uhlig S."/>
            <person name="Proctor R.H."/>
        </authorList>
    </citation>
    <scope>NUCLEOTIDE SEQUENCE</scope>
    <source>
        <strain evidence="3">NRRL 25174</strain>
    </source>
</reference>
<comment type="caution">
    <text evidence="3">The sequence shown here is derived from an EMBL/GenBank/DDBJ whole genome shotgun (WGS) entry which is preliminary data.</text>
</comment>
<keyword evidence="4" id="KW-1185">Reference proteome</keyword>
<evidence type="ECO:0000256" key="1">
    <source>
        <dbReference type="SAM" id="Coils"/>
    </source>
</evidence>
<feature type="region of interest" description="Disordered" evidence="2">
    <location>
        <begin position="1"/>
        <end position="31"/>
    </location>
</feature>
<feature type="coiled-coil region" evidence="1">
    <location>
        <begin position="34"/>
        <end position="107"/>
    </location>
</feature>
<sequence>MSSTYRHNGDSGHSGKRRRVGEPEEPENKDDILAEILTGENKALTDENKALTNEINQLKGAAHDASVASNNTKNALEEENIGLRNSLERKREEMASLRLAHTELLKERSQQQSVLELIQQHNFEVTIPVITHAQVMKHFPPLVASGNPESIDHLLNFVFLGQRNSWFCFREICEKDNDGLCRAHSGSATCSTHERDCRVMVMRAKVGSRYMI</sequence>
<proteinExistence type="predicted"/>
<evidence type="ECO:0000256" key="2">
    <source>
        <dbReference type="SAM" id="MobiDB-lite"/>
    </source>
</evidence>
<reference evidence="3" key="1">
    <citation type="journal article" date="2017" name="Mycologia">
        <title>Fusarium algeriense, sp. nov., a novel toxigenic crown rot pathogen of durum wheat from Algeria is nested in the Fusarium burgessii species complex.</title>
        <authorList>
            <person name="Laraba I."/>
            <person name="Keddad A."/>
            <person name="Boureghda H."/>
            <person name="Abdallah N."/>
            <person name="Vaughan M.M."/>
            <person name="Proctor R.H."/>
            <person name="Busman M."/>
            <person name="O'Donnell K."/>
        </authorList>
    </citation>
    <scope>NUCLEOTIDE SEQUENCE</scope>
    <source>
        <strain evidence="3">NRRL 25174</strain>
    </source>
</reference>
<dbReference type="EMBL" id="PVQB02000246">
    <property type="protein sequence ID" value="KAF4340215.1"/>
    <property type="molecule type" value="Genomic_DNA"/>
</dbReference>
<evidence type="ECO:0000313" key="3">
    <source>
        <dbReference type="EMBL" id="KAF4340215.1"/>
    </source>
</evidence>
<evidence type="ECO:0000313" key="4">
    <source>
        <dbReference type="Proteomes" id="UP000730481"/>
    </source>
</evidence>
<dbReference type="Proteomes" id="UP000730481">
    <property type="component" value="Unassembled WGS sequence"/>
</dbReference>
<accession>A0A9P5AK35</accession>
<gene>
    <name evidence="3" type="ORF">FBEOM_5912</name>
</gene>
<keyword evidence="1" id="KW-0175">Coiled coil</keyword>
<organism evidence="3 4">
    <name type="scientific">Fusarium beomiforme</name>
    <dbReference type="NCBI Taxonomy" id="44412"/>
    <lineage>
        <taxon>Eukaryota</taxon>
        <taxon>Fungi</taxon>
        <taxon>Dikarya</taxon>
        <taxon>Ascomycota</taxon>
        <taxon>Pezizomycotina</taxon>
        <taxon>Sordariomycetes</taxon>
        <taxon>Hypocreomycetidae</taxon>
        <taxon>Hypocreales</taxon>
        <taxon>Nectriaceae</taxon>
        <taxon>Fusarium</taxon>
        <taxon>Fusarium burgessii species complex</taxon>
    </lineage>
</organism>
<name>A0A9P5AK35_9HYPO</name>
<dbReference type="AlphaFoldDB" id="A0A9P5AK35"/>
<dbReference type="OrthoDB" id="5087291at2759"/>
<protein>
    <submittedName>
        <fullName evidence="3">Uncharacterized protein</fullName>
    </submittedName>
</protein>